<dbReference type="PROSITE" id="PS51740">
    <property type="entry name" value="SPOVT_ABRB"/>
    <property type="match status" value="2"/>
</dbReference>
<dbReference type="Proteomes" id="UP000321805">
    <property type="component" value="Chromosome"/>
</dbReference>
<dbReference type="GO" id="GO:0003700">
    <property type="term" value="F:DNA-binding transcription factor activity"/>
    <property type="evidence" value="ECO:0007669"/>
    <property type="project" value="UniProtKB-UniRule"/>
</dbReference>
<dbReference type="AlphaFoldDB" id="A0A5B8U6I0"/>
<evidence type="ECO:0000259" key="8">
    <source>
        <dbReference type="PROSITE" id="PS51740"/>
    </source>
</evidence>
<organism evidence="9 10">
    <name type="scientific">Baekduia soli</name>
    <dbReference type="NCBI Taxonomy" id="496014"/>
    <lineage>
        <taxon>Bacteria</taxon>
        <taxon>Bacillati</taxon>
        <taxon>Actinomycetota</taxon>
        <taxon>Thermoleophilia</taxon>
        <taxon>Solirubrobacterales</taxon>
        <taxon>Baekduiaceae</taxon>
        <taxon>Baekduia</taxon>
    </lineage>
</organism>
<evidence type="ECO:0000256" key="3">
    <source>
        <dbReference type="ARBA" id="ARBA00022737"/>
    </source>
</evidence>
<dbReference type="InterPro" id="IPR020603">
    <property type="entry name" value="MraZ_dom"/>
</dbReference>
<keyword evidence="10" id="KW-1185">Reference proteome</keyword>
<dbReference type="InterPro" id="IPR007159">
    <property type="entry name" value="SpoVT-AbrB_dom"/>
</dbReference>
<dbReference type="EMBL" id="CP042430">
    <property type="protein sequence ID" value="QEC48597.1"/>
    <property type="molecule type" value="Genomic_DNA"/>
</dbReference>
<dbReference type="CDD" id="cd16320">
    <property type="entry name" value="MraZ_N"/>
    <property type="match status" value="1"/>
</dbReference>
<reference evidence="9 10" key="1">
    <citation type="journal article" date="2018" name="J. Microbiol.">
        <title>Baekduia soli gen. nov., sp. nov., a novel bacterium isolated from the soil of Baekdu Mountain and proposal of a novel family name, Baekduiaceae fam. nov.</title>
        <authorList>
            <person name="An D.S."/>
            <person name="Siddiqi M.Z."/>
            <person name="Kim K.H."/>
            <person name="Yu H.S."/>
            <person name="Im W.T."/>
        </authorList>
    </citation>
    <scope>NUCLEOTIDE SEQUENCE [LARGE SCALE GENOMIC DNA]</scope>
    <source>
        <strain evidence="9 10">BR7-21</strain>
    </source>
</reference>
<dbReference type="InterPro" id="IPR035644">
    <property type="entry name" value="MraZ_C"/>
</dbReference>
<dbReference type="OrthoDB" id="9807753at2"/>
<evidence type="ECO:0000256" key="5">
    <source>
        <dbReference type="ARBA" id="ARBA00023125"/>
    </source>
</evidence>
<keyword evidence="3" id="KW-0677">Repeat</keyword>
<dbReference type="InterPro" id="IPR003444">
    <property type="entry name" value="MraZ"/>
</dbReference>
<protein>
    <recommendedName>
        <fullName evidence="1 7">Transcriptional regulator MraZ</fullName>
    </recommendedName>
</protein>
<keyword evidence="2 7" id="KW-0963">Cytoplasm</keyword>
<accession>A0A5B8U6I0</accession>
<dbReference type="GO" id="GO:0009295">
    <property type="term" value="C:nucleoid"/>
    <property type="evidence" value="ECO:0007669"/>
    <property type="project" value="UniProtKB-SubCell"/>
</dbReference>
<evidence type="ECO:0000313" key="9">
    <source>
        <dbReference type="EMBL" id="QEC48597.1"/>
    </source>
</evidence>
<dbReference type="InterPro" id="IPR035642">
    <property type="entry name" value="MraZ_N"/>
</dbReference>
<dbReference type="KEGG" id="bsol:FSW04_14130"/>
<dbReference type="InterPro" id="IPR038619">
    <property type="entry name" value="MraZ_sf"/>
</dbReference>
<comment type="subcellular location">
    <subcellularLocation>
        <location evidence="7">Cytoplasm</location>
        <location evidence="7">Nucleoid</location>
    </subcellularLocation>
</comment>
<dbReference type="GO" id="GO:0005737">
    <property type="term" value="C:cytoplasm"/>
    <property type="evidence" value="ECO:0007669"/>
    <property type="project" value="UniProtKB-UniRule"/>
</dbReference>
<sequence length="201" mass="21982">MPWVERGLEWGKVCDLGCMVGDSGIERCLRTGVERFLPPLHPGPEPFSDAPVLMDTSFTGQADYTLDAKNRLTVPARYRGALEGGLVLAKDIERCVAIWPSAGYDEFRRAALQDVHPMSQRGRKINAFLSANSNPASLDGAGRVPLQPFLMEHGDLTRDVTVVGVGDHLQIWNREAWAAYNEQLAADIFDISAAFDGPADA</sequence>
<dbReference type="InterPro" id="IPR037914">
    <property type="entry name" value="SpoVT-AbrB_sf"/>
</dbReference>
<comment type="subunit">
    <text evidence="7">Forms oligomers.</text>
</comment>
<comment type="similarity">
    <text evidence="7">Belongs to the MraZ family.</text>
</comment>
<dbReference type="PANTHER" id="PTHR34701">
    <property type="entry name" value="TRANSCRIPTIONAL REGULATOR MRAZ"/>
    <property type="match status" value="1"/>
</dbReference>
<evidence type="ECO:0000313" key="10">
    <source>
        <dbReference type="Proteomes" id="UP000321805"/>
    </source>
</evidence>
<dbReference type="HAMAP" id="MF_01008">
    <property type="entry name" value="MraZ"/>
    <property type="match status" value="1"/>
</dbReference>
<proteinExistence type="inferred from homology"/>
<dbReference type="Gene3D" id="3.40.1550.20">
    <property type="entry name" value="Transcriptional regulator MraZ domain"/>
    <property type="match status" value="1"/>
</dbReference>
<dbReference type="PANTHER" id="PTHR34701:SF1">
    <property type="entry name" value="TRANSCRIPTIONAL REGULATOR MRAZ"/>
    <property type="match status" value="1"/>
</dbReference>
<keyword evidence="5 7" id="KW-0238">DNA-binding</keyword>
<evidence type="ECO:0000256" key="7">
    <source>
        <dbReference type="HAMAP-Rule" id="MF_01008"/>
    </source>
</evidence>
<evidence type="ECO:0000256" key="2">
    <source>
        <dbReference type="ARBA" id="ARBA00022490"/>
    </source>
</evidence>
<name>A0A5B8U6I0_9ACTN</name>
<keyword evidence="4 7" id="KW-0805">Transcription regulation</keyword>
<feature type="domain" description="SpoVT-AbrB" evidence="8">
    <location>
        <begin position="133"/>
        <end position="176"/>
    </location>
</feature>
<dbReference type="CDD" id="cd16321">
    <property type="entry name" value="MraZ_C"/>
    <property type="match status" value="1"/>
</dbReference>
<dbReference type="GO" id="GO:0000976">
    <property type="term" value="F:transcription cis-regulatory region binding"/>
    <property type="evidence" value="ECO:0007669"/>
    <property type="project" value="TreeGrafter"/>
</dbReference>
<dbReference type="Pfam" id="PF02381">
    <property type="entry name" value="MraZ"/>
    <property type="match status" value="2"/>
</dbReference>
<dbReference type="GO" id="GO:2000143">
    <property type="term" value="P:negative regulation of DNA-templated transcription initiation"/>
    <property type="evidence" value="ECO:0007669"/>
    <property type="project" value="TreeGrafter"/>
</dbReference>
<keyword evidence="6 7" id="KW-0804">Transcription</keyword>
<evidence type="ECO:0000256" key="1">
    <source>
        <dbReference type="ARBA" id="ARBA00013860"/>
    </source>
</evidence>
<dbReference type="SUPFAM" id="SSF89447">
    <property type="entry name" value="AbrB/MazE/MraZ-like"/>
    <property type="match status" value="1"/>
</dbReference>
<gene>
    <name evidence="7" type="primary">mraZ</name>
    <name evidence="9" type="ORF">FSW04_14130</name>
</gene>
<evidence type="ECO:0000256" key="4">
    <source>
        <dbReference type="ARBA" id="ARBA00023015"/>
    </source>
</evidence>
<evidence type="ECO:0000256" key="6">
    <source>
        <dbReference type="ARBA" id="ARBA00023163"/>
    </source>
</evidence>
<feature type="domain" description="SpoVT-AbrB" evidence="8">
    <location>
        <begin position="61"/>
        <end position="103"/>
    </location>
</feature>